<evidence type="ECO:0000313" key="2">
    <source>
        <dbReference type="EMBL" id="KAK5977991.1"/>
    </source>
</evidence>
<dbReference type="AlphaFoldDB" id="A0AAN8FE08"/>
<dbReference type="EMBL" id="WIXE01009944">
    <property type="protein sequence ID" value="KAK5977991.1"/>
    <property type="molecule type" value="Genomic_DNA"/>
</dbReference>
<name>A0AAN8FE08_TRICO</name>
<evidence type="ECO:0000313" key="3">
    <source>
        <dbReference type="Proteomes" id="UP001331761"/>
    </source>
</evidence>
<protein>
    <submittedName>
        <fullName evidence="2">Uncharacterized protein</fullName>
    </submittedName>
</protein>
<reference evidence="2 3" key="1">
    <citation type="submission" date="2019-10" db="EMBL/GenBank/DDBJ databases">
        <title>Assembly and Annotation for the nematode Trichostrongylus colubriformis.</title>
        <authorList>
            <person name="Martin J."/>
        </authorList>
    </citation>
    <scope>NUCLEOTIDE SEQUENCE [LARGE SCALE GENOMIC DNA]</scope>
    <source>
        <strain evidence="2">G859</strain>
        <tissue evidence="2">Whole worm</tissue>
    </source>
</reference>
<organism evidence="2 3">
    <name type="scientific">Trichostrongylus colubriformis</name>
    <name type="common">Black scour worm</name>
    <dbReference type="NCBI Taxonomy" id="6319"/>
    <lineage>
        <taxon>Eukaryota</taxon>
        <taxon>Metazoa</taxon>
        <taxon>Ecdysozoa</taxon>
        <taxon>Nematoda</taxon>
        <taxon>Chromadorea</taxon>
        <taxon>Rhabditida</taxon>
        <taxon>Rhabditina</taxon>
        <taxon>Rhabditomorpha</taxon>
        <taxon>Strongyloidea</taxon>
        <taxon>Trichostrongylidae</taxon>
        <taxon>Trichostrongylus</taxon>
    </lineage>
</organism>
<feature type="region of interest" description="Disordered" evidence="1">
    <location>
        <begin position="345"/>
        <end position="386"/>
    </location>
</feature>
<feature type="region of interest" description="Disordered" evidence="1">
    <location>
        <begin position="107"/>
        <end position="195"/>
    </location>
</feature>
<gene>
    <name evidence="2" type="ORF">GCK32_008856</name>
</gene>
<accession>A0AAN8FE08</accession>
<comment type="caution">
    <text evidence="2">The sequence shown here is derived from an EMBL/GenBank/DDBJ whole genome shotgun (WGS) entry which is preliminary data.</text>
</comment>
<evidence type="ECO:0000256" key="1">
    <source>
        <dbReference type="SAM" id="MobiDB-lite"/>
    </source>
</evidence>
<feature type="compositionally biased region" description="Pro residues" evidence="1">
    <location>
        <begin position="136"/>
        <end position="153"/>
    </location>
</feature>
<keyword evidence="3" id="KW-1185">Reference proteome</keyword>
<feature type="compositionally biased region" description="Polar residues" evidence="1">
    <location>
        <begin position="345"/>
        <end position="355"/>
    </location>
</feature>
<proteinExistence type="predicted"/>
<dbReference type="Proteomes" id="UP001331761">
    <property type="component" value="Unassembled WGS sequence"/>
</dbReference>
<feature type="compositionally biased region" description="Basic residues" evidence="1">
    <location>
        <begin position="377"/>
        <end position="386"/>
    </location>
</feature>
<sequence>MLQGMEVVSACLVYKTVRAYRKSGAFYSSAITFTPAIAKGARNTTNTTKTAKNDDTIAVTSKITTNTTTAFTITPSKTTTYSSASISATDATCFTSTTSSGTTKIITNKNTKVTTPRNTEKSSATPTPSPTQTTPPKSPLPAGLPTPPPPVSPDAPLQPLVSEIQRSPALLSPPNSPCSRPTIGRSKRRKLAQPTYKDEPLYDYYTSEEMAQRDLCRLDSYLYYQQESIVETLPLARVVNLQYYLTKNIPVTNRSANKIKELVQKRLKAMGIDDFPPNWTLNDELPMQPNYGPLEGITPITLFDVDQDYEDSNFELAALISEEVVPDELLMEEAVPCIEHTEEITCQETSESPTNADKAYAESPESQAKAKVQGKSSRGRPTKKGRACRRLHFDRV</sequence>
<feature type="compositionally biased region" description="Low complexity" evidence="1">
    <location>
        <begin position="122"/>
        <end position="135"/>
    </location>
</feature>